<evidence type="ECO:0000313" key="2">
    <source>
        <dbReference type="Proteomes" id="UP001237105"/>
    </source>
</evidence>
<dbReference type="RefSeq" id="WP_282537695.1">
    <property type="nucleotide sequence ID" value="NZ_JASCIS010000028.1"/>
</dbReference>
<dbReference type="Proteomes" id="UP001237105">
    <property type="component" value="Unassembled WGS sequence"/>
</dbReference>
<comment type="caution">
    <text evidence="1">The sequence shown here is derived from an EMBL/GenBank/DDBJ whole genome shotgun (WGS) entry which is preliminary data.</text>
</comment>
<dbReference type="EMBL" id="JASCIS010000028">
    <property type="protein sequence ID" value="MDI3421746.1"/>
    <property type="molecule type" value="Genomic_DNA"/>
</dbReference>
<name>A0ABT6T1L0_9ACTN</name>
<organism evidence="1 2">
    <name type="scientific">Streptomyces luteolus</name>
    <dbReference type="NCBI Taxonomy" id="3043615"/>
    <lineage>
        <taxon>Bacteria</taxon>
        <taxon>Bacillati</taxon>
        <taxon>Actinomycetota</taxon>
        <taxon>Actinomycetes</taxon>
        <taxon>Kitasatosporales</taxon>
        <taxon>Streptomycetaceae</taxon>
        <taxon>Streptomyces</taxon>
    </lineage>
</organism>
<sequence length="81" mass="8289">MSQTLADAAERTLATYMQTFLGLIAATQATDLVNLSTWQSATVYALPAALAALKSALGAVLGHWGTGSGLPKKADPANGTR</sequence>
<accession>A0ABT6T1L0</accession>
<protein>
    <submittedName>
        <fullName evidence="1">Uncharacterized protein</fullName>
    </submittedName>
</protein>
<evidence type="ECO:0000313" key="1">
    <source>
        <dbReference type="EMBL" id="MDI3421746.1"/>
    </source>
</evidence>
<keyword evidence="2" id="KW-1185">Reference proteome</keyword>
<reference evidence="1 2" key="1">
    <citation type="submission" date="2023-05" db="EMBL/GenBank/DDBJ databases">
        <title>Draft genome sequence of Streptomyces sp. B-S-A12 isolated from a cave soil in Thailand.</title>
        <authorList>
            <person name="Chamroensaksri N."/>
            <person name="Muangham S."/>
        </authorList>
    </citation>
    <scope>NUCLEOTIDE SEQUENCE [LARGE SCALE GENOMIC DNA]</scope>
    <source>
        <strain evidence="1 2">B-S-A12</strain>
    </source>
</reference>
<gene>
    <name evidence="1" type="ORF">QIT00_24870</name>
</gene>
<proteinExistence type="predicted"/>